<dbReference type="EMBL" id="JACCFO010000001">
    <property type="protein sequence ID" value="NYI94171.1"/>
    <property type="molecule type" value="Genomic_DNA"/>
</dbReference>
<protein>
    <submittedName>
        <fullName evidence="7">Uncharacterized protein</fullName>
    </submittedName>
</protein>
<feature type="transmembrane region" description="Helical" evidence="6">
    <location>
        <begin position="32"/>
        <end position="53"/>
    </location>
</feature>
<name>A0A853BHS3_9ACTN</name>
<feature type="compositionally biased region" description="Pro residues" evidence="5">
    <location>
        <begin position="59"/>
        <end position="78"/>
    </location>
</feature>
<reference evidence="7 8" key="1">
    <citation type="submission" date="2020-07" db="EMBL/GenBank/DDBJ databases">
        <title>Sequencing the genomes of 1000 actinobacteria strains.</title>
        <authorList>
            <person name="Klenk H.-P."/>
        </authorList>
    </citation>
    <scope>NUCLEOTIDE SEQUENCE [LARGE SCALE GENOMIC DNA]</scope>
    <source>
        <strain evidence="7 8">DSM 45927</strain>
    </source>
</reference>
<dbReference type="GO" id="GO:0012505">
    <property type="term" value="C:endomembrane system"/>
    <property type="evidence" value="ECO:0007669"/>
    <property type="project" value="UniProtKB-ARBA"/>
</dbReference>
<proteinExistence type="predicted"/>
<dbReference type="Gene3D" id="1.10.3630.10">
    <property type="entry name" value="yeast vps74-n-term truncation variant domain like"/>
    <property type="match status" value="1"/>
</dbReference>
<dbReference type="AlphaFoldDB" id="A0A853BHS3"/>
<evidence type="ECO:0000256" key="6">
    <source>
        <dbReference type="SAM" id="Phobius"/>
    </source>
</evidence>
<keyword evidence="4 6" id="KW-0472">Membrane</keyword>
<evidence type="ECO:0000256" key="3">
    <source>
        <dbReference type="ARBA" id="ARBA00023121"/>
    </source>
</evidence>
<dbReference type="RefSeq" id="WP_179765873.1">
    <property type="nucleotide sequence ID" value="NZ_JACCFO010000001.1"/>
</dbReference>
<evidence type="ECO:0000313" key="7">
    <source>
        <dbReference type="EMBL" id="NYI94171.1"/>
    </source>
</evidence>
<dbReference type="InterPro" id="IPR038261">
    <property type="entry name" value="GPP34-like_sf"/>
</dbReference>
<gene>
    <name evidence="7" type="ORF">HNR12_000448</name>
</gene>
<feature type="transmembrane region" description="Helical" evidence="6">
    <location>
        <begin position="139"/>
        <end position="164"/>
    </location>
</feature>
<keyword evidence="3" id="KW-0446">Lipid-binding</keyword>
<feature type="transmembrane region" description="Helical" evidence="6">
    <location>
        <begin position="170"/>
        <end position="193"/>
    </location>
</feature>
<dbReference type="Proteomes" id="UP000575985">
    <property type="component" value="Unassembled WGS sequence"/>
</dbReference>
<keyword evidence="6" id="KW-1133">Transmembrane helix</keyword>
<dbReference type="GO" id="GO:0070273">
    <property type="term" value="F:phosphatidylinositol-4-phosphate binding"/>
    <property type="evidence" value="ECO:0007669"/>
    <property type="project" value="InterPro"/>
</dbReference>
<evidence type="ECO:0000256" key="2">
    <source>
        <dbReference type="ARBA" id="ARBA00023034"/>
    </source>
</evidence>
<accession>A0A853BHS3</accession>
<comment type="subcellular location">
    <subcellularLocation>
        <location evidence="1">Golgi apparatus membrane</location>
        <topology evidence="1">Peripheral membrane protein</topology>
        <orientation evidence="1">Cytoplasmic side</orientation>
    </subcellularLocation>
</comment>
<evidence type="ECO:0000256" key="1">
    <source>
        <dbReference type="ARBA" id="ARBA00004255"/>
    </source>
</evidence>
<keyword evidence="2" id="KW-0333">Golgi apparatus</keyword>
<comment type="caution">
    <text evidence="7">The sequence shown here is derived from an EMBL/GenBank/DDBJ whole genome shotgun (WGS) entry which is preliminary data.</text>
</comment>
<keyword evidence="8" id="KW-1185">Reference proteome</keyword>
<dbReference type="GO" id="GO:0005737">
    <property type="term" value="C:cytoplasm"/>
    <property type="evidence" value="ECO:0007669"/>
    <property type="project" value="UniProtKB-ARBA"/>
</dbReference>
<feature type="region of interest" description="Disordered" evidence="5">
    <location>
        <begin position="57"/>
        <end position="118"/>
    </location>
</feature>
<keyword evidence="6" id="KW-0812">Transmembrane</keyword>
<evidence type="ECO:0000256" key="5">
    <source>
        <dbReference type="SAM" id="MobiDB-lite"/>
    </source>
</evidence>
<evidence type="ECO:0000256" key="4">
    <source>
        <dbReference type="ARBA" id="ARBA00023136"/>
    </source>
</evidence>
<dbReference type="InterPro" id="IPR008628">
    <property type="entry name" value="GPP34-like"/>
</dbReference>
<organism evidence="7 8">
    <name type="scientific">Streptomonospora nanhaiensis</name>
    <dbReference type="NCBI Taxonomy" id="1323731"/>
    <lineage>
        <taxon>Bacteria</taxon>
        <taxon>Bacillati</taxon>
        <taxon>Actinomycetota</taxon>
        <taxon>Actinomycetes</taxon>
        <taxon>Streptosporangiales</taxon>
        <taxon>Nocardiopsidaceae</taxon>
        <taxon>Streptomonospora</taxon>
    </lineage>
</organism>
<dbReference type="Pfam" id="PF05719">
    <property type="entry name" value="GPP34"/>
    <property type="match status" value="1"/>
</dbReference>
<sequence length="465" mass="48625">MGRFRIALSLLLFGLAGVLVLGTWAPGGIDLVAWLALWAGAASFAWHGLRALLGKADPPRTPPAAPPAPAAPGAPLPPTGAARPHGLPGGEAVPPAFTGPDGRPLGSGNPPPAGQPGYREVMQAAGHAVKSTATFMSRLTVVLALLFLVPVTLGLFIGGIVMVGRGETPTGAVALVAAGWMGWYCCFPLLALWNGDEDEEQDPPAGGYDAAADGSVPMAAPPQLSLPEEFLLLVHDRYGGVHDLHQAAVACAAAELGELALRRRLRVVPQKKVRLFGLDAYLTAGGSPGRIHLLDTTPTGLAWADGVLAELARLAAAEGGPVRLRTWLRQRGDDALPVHRQALIARAVLFHSPGATSEDDERHYPDVAVRNSLISRLKAVAEERVAMDERTMLMLDLVEAAGLNKEFGLVLTPRQRLDYARGTGAVAALPVDLKDTSTLLSMMVPSRRDEGEVFEGGDGDGGGGE</sequence>
<evidence type="ECO:0000313" key="8">
    <source>
        <dbReference type="Proteomes" id="UP000575985"/>
    </source>
</evidence>